<sequence length="164" mass="18488">MRLDFTPYRRTTVGFDHLFELLENAGRTSQNENYPPFNIERTGENDYEITVAVAGFKPHEIDITAQQNMLVVAGSKQPDSNDNREYLHMGIASRNFERRFQLADYVHVTGADIEDGLLKISLLREIPDALKPRKILIGEQKSAEVIEHKAAKKAKSGDTSDQAA</sequence>
<dbReference type="Proteomes" id="UP001595887">
    <property type="component" value="Unassembled WGS sequence"/>
</dbReference>
<dbReference type="Gene3D" id="2.60.40.790">
    <property type="match status" value="1"/>
</dbReference>
<keyword evidence="6" id="KW-1185">Reference proteome</keyword>
<dbReference type="Pfam" id="PF00011">
    <property type="entry name" value="HSP20"/>
    <property type="match status" value="1"/>
</dbReference>
<comment type="similarity">
    <text evidence="2 3">Belongs to the small heat shock protein (HSP20) family.</text>
</comment>
<dbReference type="PROSITE" id="PS01031">
    <property type="entry name" value="SHSP"/>
    <property type="match status" value="1"/>
</dbReference>
<dbReference type="RefSeq" id="WP_381422636.1">
    <property type="nucleotide sequence ID" value="NZ_JBHSDH010000013.1"/>
</dbReference>
<gene>
    <name evidence="5" type="ORF">ACFOWX_07045</name>
</gene>
<dbReference type="PANTHER" id="PTHR47062:SF1">
    <property type="entry name" value="SMALL HEAT SHOCK PROTEIN IBPA"/>
    <property type="match status" value="1"/>
</dbReference>
<evidence type="ECO:0000256" key="1">
    <source>
        <dbReference type="ARBA" id="ARBA00023016"/>
    </source>
</evidence>
<name>A0ABV8RFJ7_9SPHN</name>
<evidence type="ECO:0000313" key="5">
    <source>
        <dbReference type="EMBL" id="MFC4292168.1"/>
    </source>
</evidence>
<dbReference type="EMBL" id="JBHSDH010000013">
    <property type="protein sequence ID" value="MFC4292168.1"/>
    <property type="molecule type" value="Genomic_DNA"/>
</dbReference>
<reference evidence="6" key="1">
    <citation type="journal article" date="2019" name="Int. J. Syst. Evol. Microbiol.">
        <title>The Global Catalogue of Microorganisms (GCM) 10K type strain sequencing project: providing services to taxonomists for standard genome sequencing and annotation.</title>
        <authorList>
            <consortium name="The Broad Institute Genomics Platform"/>
            <consortium name="The Broad Institute Genome Sequencing Center for Infectious Disease"/>
            <person name="Wu L."/>
            <person name="Ma J."/>
        </authorList>
    </citation>
    <scope>NUCLEOTIDE SEQUENCE [LARGE SCALE GENOMIC DNA]</scope>
    <source>
        <strain evidence="6">CECT 8531</strain>
    </source>
</reference>
<keyword evidence="1" id="KW-0346">Stress response</keyword>
<comment type="caution">
    <text evidence="5">The sequence shown here is derived from an EMBL/GenBank/DDBJ whole genome shotgun (WGS) entry which is preliminary data.</text>
</comment>
<evidence type="ECO:0000313" key="6">
    <source>
        <dbReference type="Proteomes" id="UP001595887"/>
    </source>
</evidence>
<dbReference type="SUPFAM" id="SSF49764">
    <property type="entry name" value="HSP20-like chaperones"/>
    <property type="match status" value="1"/>
</dbReference>
<evidence type="ECO:0000256" key="3">
    <source>
        <dbReference type="RuleBase" id="RU003616"/>
    </source>
</evidence>
<proteinExistence type="inferred from homology"/>
<evidence type="ECO:0000259" key="4">
    <source>
        <dbReference type="PROSITE" id="PS01031"/>
    </source>
</evidence>
<feature type="domain" description="SHSP" evidence="4">
    <location>
        <begin position="28"/>
        <end position="140"/>
    </location>
</feature>
<dbReference type="CDD" id="cd06470">
    <property type="entry name" value="ACD_IbpA-B_like"/>
    <property type="match status" value="1"/>
</dbReference>
<dbReference type="InterPro" id="IPR037913">
    <property type="entry name" value="ACD_IbpA/B"/>
</dbReference>
<protein>
    <submittedName>
        <fullName evidence="5">Hsp20 family protein</fullName>
    </submittedName>
</protein>
<evidence type="ECO:0000256" key="2">
    <source>
        <dbReference type="PROSITE-ProRule" id="PRU00285"/>
    </source>
</evidence>
<dbReference type="InterPro" id="IPR008978">
    <property type="entry name" value="HSP20-like_chaperone"/>
</dbReference>
<dbReference type="PANTHER" id="PTHR47062">
    <property type="match status" value="1"/>
</dbReference>
<organism evidence="5 6">
    <name type="scientific">Sphingorhabdus arenilitoris</name>
    <dbReference type="NCBI Taxonomy" id="1490041"/>
    <lineage>
        <taxon>Bacteria</taxon>
        <taxon>Pseudomonadati</taxon>
        <taxon>Pseudomonadota</taxon>
        <taxon>Alphaproteobacteria</taxon>
        <taxon>Sphingomonadales</taxon>
        <taxon>Sphingomonadaceae</taxon>
        <taxon>Sphingorhabdus</taxon>
    </lineage>
</organism>
<accession>A0ABV8RFJ7</accession>
<dbReference type="InterPro" id="IPR002068">
    <property type="entry name" value="A-crystallin/Hsp20_dom"/>
</dbReference>